<evidence type="ECO:0000313" key="2">
    <source>
        <dbReference type="EMBL" id="KAB7785622.1"/>
    </source>
</evidence>
<protein>
    <submittedName>
        <fullName evidence="2">Uncharacterized protein</fullName>
    </submittedName>
</protein>
<proteinExistence type="predicted"/>
<reference evidence="2 3" key="1">
    <citation type="submission" date="2019-10" db="EMBL/GenBank/DDBJ databases">
        <title>Draft Genome Sequence of the Caffeine Degrading Methylotroph Methylorubrum populi PINKEL.</title>
        <authorList>
            <person name="Dawson S.C."/>
            <person name="Zhang X."/>
            <person name="Wright M.E."/>
            <person name="Sharma G."/>
            <person name="Langner J.T."/>
            <person name="Ditty J.L."/>
            <person name="Subuyuj G.A."/>
        </authorList>
    </citation>
    <scope>NUCLEOTIDE SEQUENCE [LARGE SCALE GENOMIC DNA]</scope>
    <source>
        <strain evidence="2 3">Pinkel</strain>
    </source>
</reference>
<feature type="compositionally biased region" description="Basic residues" evidence="1">
    <location>
        <begin position="1"/>
        <end position="15"/>
    </location>
</feature>
<sequence length="120" mass="13107">MRHGNLRLARALRRVGTREGTEGRPPEWPGATGARTMRAGPRHPEGRQRSAPGRFLRSGPSRIAVGSRRPLQPLRSETLDGEQPAPADRSPEDALLASAHPFCGECAERRRGTASKPRQS</sequence>
<organism evidence="2 3">
    <name type="scientific">Methylorubrum populi</name>
    <dbReference type="NCBI Taxonomy" id="223967"/>
    <lineage>
        <taxon>Bacteria</taxon>
        <taxon>Pseudomonadati</taxon>
        <taxon>Pseudomonadota</taxon>
        <taxon>Alphaproteobacteria</taxon>
        <taxon>Hyphomicrobiales</taxon>
        <taxon>Methylobacteriaceae</taxon>
        <taxon>Methylorubrum</taxon>
    </lineage>
</organism>
<name>A0A833MXW0_9HYPH</name>
<accession>A0A833MXW0</accession>
<comment type="caution">
    <text evidence="2">The sequence shown here is derived from an EMBL/GenBank/DDBJ whole genome shotgun (WGS) entry which is preliminary data.</text>
</comment>
<dbReference type="Proteomes" id="UP000469949">
    <property type="component" value="Unassembled WGS sequence"/>
</dbReference>
<evidence type="ECO:0000256" key="1">
    <source>
        <dbReference type="SAM" id="MobiDB-lite"/>
    </source>
</evidence>
<feature type="compositionally biased region" description="Basic and acidic residues" evidence="1">
    <location>
        <begin position="16"/>
        <end position="25"/>
    </location>
</feature>
<dbReference type="AlphaFoldDB" id="A0A833MXW0"/>
<evidence type="ECO:0000313" key="3">
    <source>
        <dbReference type="Proteomes" id="UP000469949"/>
    </source>
</evidence>
<feature type="region of interest" description="Disordered" evidence="1">
    <location>
        <begin position="1"/>
        <end position="96"/>
    </location>
</feature>
<gene>
    <name evidence="2" type="ORF">F8B43_2123</name>
</gene>
<dbReference type="EMBL" id="WEKV01000009">
    <property type="protein sequence ID" value="KAB7785622.1"/>
    <property type="molecule type" value="Genomic_DNA"/>
</dbReference>